<dbReference type="EMBL" id="CAJJDN010000124">
    <property type="protein sequence ID" value="CAD8120033.1"/>
    <property type="molecule type" value="Genomic_DNA"/>
</dbReference>
<evidence type="ECO:0000313" key="3">
    <source>
        <dbReference type="Proteomes" id="UP000692954"/>
    </source>
</evidence>
<organism evidence="2 3">
    <name type="scientific">Paramecium sonneborni</name>
    <dbReference type="NCBI Taxonomy" id="65129"/>
    <lineage>
        <taxon>Eukaryota</taxon>
        <taxon>Sar</taxon>
        <taxon>Alveolata</taxon>
        <taxon>Ciliophora</taxon>
        <taxon>Intramacronucleata</taxon>
        <taxon>Oligohymenophorea</taxon>
        <taxon>Peniculida</taxon>
        <taxon>Parameciidae</taxon>
        <taxon>Paramecium</taxon>
    </lineage>
</organism>
<feature type="compositionally biased region" description="Basic and acidic residues" evidence="1">
    <location>
        <begin position="68"/>
        <end position="77"/>
    </location>
</feature>
<feature type="compositionally biased region" description="Low complexity" evidence="1">
    <location>
        <begin position="332"/>
        <end position="349"/>
    </location>
</feature>
<keyword evidence="3" id="KW-1185">Reference proteome</keyword>
<accession>A0A8S1QXG0</accession>
<evidence type="ECO:0000256" key="1">
    <source>
        <dbReference type="SAM" id="MobiDB-lite"/>
    </source>
</evidence>
<protein>
    <submittedName>
        <fullName evidence="2">Uncharacterized protein</fullName>
    </submittedName>
</protein>
<evidence type="ECO:0000313" key="2">
    <source>
        <dbReference type="EMBL" id="CAD8120033.1"/>
    </source>
</evidence>
<comment type="caution">
    <text evidence="2">The sequence shown here is derived from an EMBL/GenBank/DDBJ whole genome shotgun (WGS) entry which is preliminary data.</text>
</comment>
<sequence length="387" mass="46707">MFDPVKVPYIQVKEIQEEKLKMEKEISSIQQQKEEIKRKINAAQIKSEYQKPTVKKQSSQKQSKRRHSSDYLKKEDKGRDKEIILKKKNGIQSNSDDEDFDLLDADRVQILKIAMDKSKRYERQNKIKQYHTKLYREDQKQQDDGVLVKQMIDLYNEQFSEDEKSQFIQQKIKQKYVDKYITKDNLDLSMKNEQKIDHLQKRFQKKIENPYNRLETYDEMKKISKIQQKRKEKQNLGFQQQINGIDIEQKQQYFYKKQILGKKQNLKQQQNFDQQLSYVINQQSEKLQNKQKQETRESLKQLFIKNEQQKKIEQQKFDRKNSGGKASQVQQSDNSSFSRSSSNGIISSRRVQEINKFRRLMRNYKHQDESPQIVFGRNRSNQKRLKK</sequence>
<name>A0A8S1QXG0_9CILI</name>
<reference evidence="2" key="1">
    <citation type="submission" date="2021-01" db="EMBL/GenBank/DDBJ databases">
        <authorList>
            <consortium name="Genoscope - CEA"/>
            <person name="William W."/>
        </authorList>
    </citation>
    <scope>NUCLEOTIDE SEQUENCE</scope>
</reference>
<dbReference type="AlphaFoldDB" id="A0A8S1QXG0"/>
<feature type="region of interest" description="Disordered" evidence="1">
    <location>
        <begin position="310"/>
        <end position="387"/>
    </location>
</feature>
<feature type="region of interest" description="Disordered" evidence="1">
    <location>
        <begin position="43"/>
        <end position="77"/>
    </location>
</feature>
<gene>
    <name evidence="2" type="ORF">PSON_ATCC_30995.1.T1240051</name>
</gene>
<feature type="compositionally biased region" description="Basic and acidic residues" evidence="1">
    <location>
        <begin position="310"/>
        <end position="321"/>
    </location>
</feature>
<dbReference type="Proteomes" id="UP000692954">
    <property type="component" value="Unassembled WGS sequence"/>
</dbReference>
<proteinExistence type="predicted"/>